<gene>
    <name evidence="1" type="ORF">C801_02136</name>
</gene>
<organism evidence="1 2">
    <name type="scientific">Bacteroides uniformis dnLKV2</name>
    <dbReference type="NCBI Taxonomy" id="1235787"/>
    <lineage>
        <taxon>Bacteria</taxon>
        <taxon>Pseudomonadati</taxon>
        <taxon>Bacteroidota</taxon>
        <taxon>Bacteroidia</taxon>
        <taxon>Bacteroidales</taxon>
        <taxon>Bacteroidaceae</taxon>
        <taxon>Bacteroides</taxon>
    </lineage>
</organism>
<reference evidence="1 2" key="1">
    <citation type="submission" date="2013-04" db="EMBL/GenBank/DDBJ databases">
        <title>The Genome Sequence of Bacteroides uniformis dnLKV2.</title>
        <authorList>
            <consortium name="The Broad Institute Genomics Platform"/>
            <consortium name="The Broad Institute Genome Sequencing Center for Infectious Disease"/>
            <person name="Earl A."/>
            <person name="Xavier R."/>
            <person name="Kuhn K."/>
            <person name="Stappenbeck T."/>
            <person name="Walker B."/>
            <person name="Young S."/>
            <person name="Zeng Q."/>
            <person name="Gargeya S."/>
            <person name="Fitzgerald M."/>
            <person name="Haas B."/>
            <person name="Abouelleil A."/>
            <person name="Allen A.W."/>
            <person name="Alvarado L."/>
            <person name="Arachchi H.M."/>
            <person name="Berlin A.M."/>
            <person name="Chapman S.B."/>
            <person name="Gainer-Dewar J."/>
            <person name="Goldberg J."/>
            <person name="Griggs A."/>
            <person name="Gujja S."/>
            <person name="Hansen M."/>
            <person name="Howarth C."/>
            <person name="Imamovic A."/>
            <person name="Ireland A."/>
            <person name="Larimer J."/>
            <person name="McCowan C."/>
            <person name="Murphy C."/>
            <person name="Pearson M."/>
            <person name="Poon T.W."/>
            <person name="Priest M."/>
            <person name="Roberts A."/>
            <person name="Saif S."/>
            <person name="Shea T."/>
            <person name="Sisk P."/>
            <person name="Sykes S."/>
            <person name="Wortman J."/>
            <person name="Nusbaum C."/>
            <person name="Birren B."/>
        </authorList>
    </citation>
    <scope>NUCLEOTIDE SEQUENCE [LARGE SCALE GENOMIC DNA]</scope>
    <source>
        <strain evidence="2">dnLKV2</strain>
    </source>
</reference>
<dbReference type="PATRIC" id="fig|1235787.3.peg.2167"/>
<evidence type="ECO:0000313" key="2">
    <source>
        <dbReference type="Proteomes" id="UP000014212"/>
    </source>
</evidence>
<evidence type="ECO:0000313" key="1">
    <source>
        <dbReference type="EMBL" id="EOS07622.1"/>
    </source>
</evidence>
<protein>
    <submittedName>
        <fullName evidence="1">Uncharacterized protein</fullName>
    </submittedName>
</protein>
<accession>R9HUE1</accession>
<proteinExistence type="predicted"/>
<dbReference type="AlphaFoldDB" id="R9HUE1"/>
<dbReference type="HOGENOM" id="CLU_453209_0_0_10"/>
<dbReference type="RefSeq" id="WP_016273266.1">
    <property type="nucleotide sequence ID" value="NZ_KE159486.1"/>
</dbReference>
<sequence length="624" mass="70961">MTELFIDGVQAVLPKDFSIQVKRENPLITKNGEYTYEITLQLTNATNAELYAHLNRLNSVQEVKTKRAAILVADNRVYCNGTEIITGWTDDTVSLQIASGNSELNYFVGGDLLIGTLEMKRTDVLTTDMFPHIEKTYPEVEYCLAPVLDQDTGNIHNQWCVKAEAGADNRNLGTDDMFDVTPQPYLCAYIKELMRALGYGLTENQLENTVYKDVYICHTVPTVLWNKMLPGWSVKDFLEQVERLFNAVFLVDNRKRTARLLLRGNYFTGGTSVHVQNVEDVYEVEVEEPDIEDPAFSNVAYKVEDSEFWRWNVLPEAVKKGAKRENIPEDIPTDMRSITGWFSDESHKKPDTIYTHEADGKEYVYLRDWVDEDGRRSSPVFVMVDRFAGIEREGVSNTVELEMVPTAFQSVGINYYGGGGRGEDTTLWIYLPSLSGNGNADKTEPALSIEEQIQNGGGEETESKRGICLAIYTGLQGLSVVYNGVSMKYPVPYIDEYTKNHTSRDESWWQYVRTNSIGASLCLNVLDGLLYQTNYDIDYTKAVKVQSHDPNVYAAYQVFEIRNKRYVCKEMEFTLDAFGRKGAWTGTFYPIRISDTEADVRWILADGRWRDGGVWLDNGRWLDG</sequence>
<dbReference type="Proteomes" id="UP000014212">
    <property type="component" value="Unassembled WGS sequence"/>
</dbReference>
<name>R9HUE1_BACUN</name>
<comment type="caution">
    <text evidence="1">The sequence shown here is derived from an EMBL/GenBank/DDBJ whole genome shotgun (WGS) entry which is preliminary data.</text>
</comment>
<dbReference type="EMBL" id="ASSO01000008">
    <property type="protein sequence ID" value="EOS07622.1"/>
    <property type="molecule type" value="Genomic_DNA"/>
</dbReference>